<evidence type="ECO:0000256" key="7">
    <source>
        <dbReference type="ARBA" id="ARBA00022759"/>
    </source>
</evidence>
<sequence>MEFKHFVHVFEGKSFSEWYTRLLSYLEYKEVDAVVEGTMPDTDPEYTNKNRLSKALILAVLDDHHVRMVKKCQHASSMINILRDRYGNKSFLGQGHLFELLLKTRMEPSESARVYCDRFKMTLEDALDVNVKIDHGFAVHQFLRSLDHRFDSFVHFQFHRLQNGDAVDETTLPKIYTALLQQDTHVPYDTSAPAEPFNAAFALTPRRPRRNQAQPRNPVFCSYCNIRNHTEDVCRRKIADQRQQQQQSGQNTGSSQRRVRYLTGPSEAPVEAPSTTDRTSGQQRQNTTRRNNSRPSNTNHASMMVYTSSFTLQTSTPSVPISSDWILDSGACDHYCKNAAWFTNLRPHDGAVRAANGEDMPIEGCGTVVLEMNTTAGIVKVTLDDVWYIPTIQFNLFSLPRVTERGLSIKFIRNACFIMRNDEVYAQDFKHNLLYTLDIANPLPIVPDEPSRDFSNLSLATTPSADVWHARLGHISVNHMNKTRQYTKGIDIDDCKHQFCESCLAGKQSRLPFPQRSLISSSAPFDLVHSDICGPMRHPSISNRARYFITFTDDYTRYGFVYFLKHKWEALQHFQAFTDF</sequence>
<feature type="region of interest" description="Disordered" evidence="16">
    <location>
        <begin position="237"/>
        <end position="300"/>
    </location>
</feature>
<dbReference type="GO" id="GO:0015074">
    <property type="term" value="P:DNA integration"/>
    <property type="evidence" value="ECO:0007669"/>
    <property type="project" value="UniProtKB-KW"/>
</dbReference>
<evidence type="ECO:0000256" key="14">
    <source>
        <dbReference type="ARBA" id="ARBA00023113"/>
    </source>
</evidence>
<protein>
    <submittedName>
        <fullName evidence="19">Uncharacterized protein</fullName>
    </submittedName>
</protein>
<keyword evidence="15" id="KW-0233">DNA recombination</keyword>
<evidence type="ECO:0000256" key="4">
    <source>
        <dbReference type="ARBA" id="ARBA00022722"/>
    </source>
</evidence>
<proteinExistence type="predicted"/>
<keyword evidence="20" id="KW-1185">Reference proteome</keyword>
<dbReference type="Proteomes" id="UP000481153">
    <property type="component" value="Unassembled WGS sequence"/>
</dbReference>
<keyword evidence="2" id="KW-1188">Viral release from host cell</keyword>
<evidence type="ECO:0000256" key="16">
    <source>
        <dbReference type="SAM" id="MobiDB-lite"/>
    </source>
</evidence>
<dbReference type="AlphaFoldDB" id="A0A6G0W5N4"/>
<keyword evidence="10" id="KW-0460">Magnesium</keyword>
<evidence type="ECO:0000256" key="2">
    <source>
        <dbReference type="ARBA" id="ARBA00022612"/>
    </source>
</evidence>
<dbReference type="GO" id="GO:0006310">
    <property type="term" value="P:DNA recombination"/>
    <property type="evidence" value="ECO:0007669"/>
    <property type="project" value="UniProtKB-KW"/>
</dbReference>
<comment type="function">
    <text evidence="1">The aspartyl protease (PR) mediates the proteolytic cleavages of the Gag and Gag-Pol polyproteins after assembly of the VLP.</text>
</comment>
<dbReference type="InterPro" id="IPR025724">
    <property type="entry name" value="GAG-pre-integrase_dom"/>
</dbReference>
<keyword evidence="3" id="KW-0645">Protease</keyword>
<dbReference type="GO" id="GO:0003887">
    <property type="term" value="F:DNA-directed DNA polymerase activity"/>
    <property type="evidence" value="ECO:0007669"/>
    <property type="project" value="UniProtKB-KW"/>
</dbReference>
<organism evidence="19 20">
    <name type="scientific">Aphanomyces euteiches</name>
    <dbReference type="NCBI Taxonomy" id="100861"/>
    <lineage>
        <taxon>Eukaryota</taxon>
        <taxon>Sar</taxon>
        <taxon>Stramenopiles</taxon>
        <taxon>Oomycota</taxon>
        <taxon>Saprolegniomycetes</taxon>
        <taxon>Saprolegniales</taxon>
        <taxon>Verrucalvaceae</taxon>
        <taxon>Aphanomyces</taxon>
    </lineage>
</organism>
<dbReference type="GO" id="GO:0005524">
    <property type="term" value="F:ATP binding"/>
    <property type="evidence" value="ECO:0007669"/>
    <property type="project" value="UniProtKB-KW"/>
</dbReference>
<dbReference type="InterPro" id="IPR054722">
    <property type="entry name" value="PolX-like_BBD"/>
</dbReference>
<feature type="compositionally biased region" description="Low complexity" evidence="16">
    <location>
        <begin position="278"/>
        <end position="299"/>
    </location>
</feature>
<dbReference type="InterPro" id="IPR039537">
    <property type="entry name" value="Retrotran_Ty1/copia-like"/>
</dbReference>
<dbReference type="GO" id="GO:0046872">
    <property type="term" value="F:metal ion binding"/>
    <property type="evidence" value="ECO:0007669"/>
    <property type="project" value="UniProtKB-KW"/>
</dbReference>
<dbReference type="EMBL" id="VJMJ01000337">
    <property type="protein sequence ID" value="KAF0722372.1"/>
    <property type="molecule type" value="Genomic_DNA"/>
</dbReference>
<name>A0A6G0W5N4_9STRA</name>
<evidence type="ECO:0000256" key="10">
    <source>
        <dbReference type="ARBA" id="ARBA00022842"/>
    </source>
</evidence>
<keyword evidence="11" id="KW-0229">DNA integration</keyword>
<keyword evidence="9" id="KW-0067">ATP-binding</keyword>
<dbReference type="Pfam" id="PF22936">
    <property type="entry name" value="Pol_BBD"/>
    <property type="match status" value="1"/>
</dbReference>
<keyword evidence="5" id="KW-0479">Metal-binding</keyword>
<dbReference type="GO" id="GO:0003964">
    <property type="term" value="F:RNA-directed DNA polymerase activity"/>
    <property type="evidence" value="ECO:0007669"/>
    <property type="project" value="UniProtKB-KW"/>
</dbReference>
<keyword evidence="14" id="KW-0917">Virion maturation</keyword>
<dbReference type="Pfam" id="PF13976">
    <property type="entry name" value="gag_pre-integrs"/>
    <property type="match status" value="1"/>
</dbReference>
<dbReference type="PANTHER" id="PTHR42648:SF11">
    <property type="entry name" value="TRANSPOSON TY4-P GAG-POL POLYPROTEIN"/>
    <property type="match status" value="1"/>
</dbReference>
<keyword evidence="13" id="KW-0239">DNA-directed DNA polymerase</keyword>
<evidence type="ECO:0000259" key="17">
    <source>
        <dbReference type="Pfam" id="PF13976"/>
    </source>
</evidence>
<evidence type="ECO:0000256" key="11">
    <source>
        <dbReference type="ARBA" id="ARBA00022908"/>
    </source>
</evidence>
<evidence type="ECO:0000256" key="12">
    <source>
        <dbReference type="ARBA" id="ARBA00022918"/>
    </source>
</evidence>
<comment type="caution">
    <text evidence="19">The sequence shown here is derived from an EMBL/GenBank/DDBJ whole genome shotgun (WGS) entry which is preliminary data.</text>
</comment>
<evidence type="ECO:0000256" key="6">
    <source>
        <dbReference type="ARBA" id="ARBA00022741"/>
    </source>
</evidence>
<dbReference type="VEuPathDB" id="FungiDB:AeMF1_020251"/>
<dbReference type="Pfam" id="PF14223">
    <property type="entry name" value="Retrotran_gag_2"/>
    <property type="match status" value="1"/>
</dbReference>
<dbReference type="GO" id="GO:0006508">
    <property type="term" value="P:proteolysis"/>
    <property type="evidence" value="ECO:0007669"/>
    <property type="project" value="UniProtKB-KW"/>
</dbReference>
<dbReference type="GO" id="GO:0003676">
    <property type="term" value="F:nucleic acid binding"/>
    <property type="evidence" value="ECO:0007669"/>
    <property type="project" value="InterPro"/>
</dbReference>
<dbReference type="InterPro" id="IPR012337">
    <property type="entry name" value="RNaseH-like_sf"/>
</dbReference>
<keyword evidence="6" id="KW-0547">Nucleotide-binding</keyword>
<keyword evidence="13" id="KW-0548">Nucleotidyltransferase</keyword>
<feature type="domain" description="Retrovirus-related Pol polyprotein from transposon TNT 1-94-like beta-barrel" evidence="18">
    <location>
        <begin position="325"/>
        <end position="406"/>
    </location>
</feature>
<dbReference type="SUPFAM" id="SSF53098">
    <property type="entry name" value="Ribonuclease H-like"/>
    <property type="match status" value="1"/>
</dbReference>
<keyword evidence="12" id="KW-0695">RNA-directed DNA polymerase</keyword>
<evidence type="ECO:0000256" key="9">
    <source>
        <dbReference type="ARBA" id="ARBA00022840"/>
    </source>
</evidence>
<evidence type="ECO:0000256" key="8">
    <source>
        <dbReference type="ARBA" id="ARBA00022801"/>
    </source>
</evidence>
<evidence type="ECO:0000256" key="13">
    <source>
        <dbReference type="ARBA" id="ARBA00022932"/>
    </source>
</evidence>
<evidence type="ECO:0000256" key="5">
    <source>
        <dbReference type="ARBA" id="ARBA00022723"/>
    </source>
</evidence>
<keyword evidence="4" id="KW-0540">Nuclease</keyword>
<keyword evidence="13" id="KW-0808">Transferase</keyword>
<evidence type="ECO:0000256" key="1">
    <source>
        <dbReference type="ARBA" id="ARBA00002180"/>
    </source>
</evidence>
<evidence type="ECO:0000313" key="19">
    <source>
        <dbReference type="EMBL" id="KAF0722372.1"/>
    </source>
</evidence>
<reference evidence="19 20" key="1">
    <citation type="submission" date="2019-07" db="EMBL/GenBank/DDBJ databases">
        <title>Genomics analysis of Aphanomyces spp. identifies a new class of oomycete effector associated with host adaptation.</title>
        <authorList>
            <person name="Gaulin E."/>
        </authorList>
    </citation>
    <scope>NUCLEOTIDE SEQUENCE [LARGE SCALE GENOMIC DNA]</scope>
    <source>
        <strain evidence="19 20">ATCC 201684</strain>
    </source>
</reference>
<accession>A0A6G0W5N4</accession>
<evidence type="ECO:0000256" key="3">
    <source>
        <dbReference type="ARBA" id="ARBA00022670"/>
    </source>
</evidence>
<keyword evidence="8" id="KW-0378">Hydrolase</keyword>
<dbReference type="PANTHER" id="PTHR42648">
    <property type="entry name" value="TRANSPOSASE, PUTATIVE-RELATED"/>
    <property type="match status" value="1"/>
</dbReference>
<gene>
    <name evidence="19" type="ORF">Ae201684_018499</name>
</gene>
<keyword evidence="7" id="KW-0255">Endonuclease</keyword>
<dbReference type="GO" id="GO:0004519">
    <property type="term" value="F:endonuclease activity"/>
    <property type="evidence" value="ECO:0007669"/>
    <property type="project" value="UniProtKB-KW"/>
</dbReference>
<evidence type="ECO:0000259" key="18">
    <source>
        <dbReference type="Pfam" id="PF22936"/>
    </source>
</evidence>
<dbReference type="Gene3D" id="3.30.420.10">
    <property type="entry name" value="Ribonuclease H-like superfamily/Ribonuclease H"/>
    <property type="match status" value="1"/>
</dbReference>
<feature type="compositionally biased region" description="Low complexity" evidence="16">
    <location>
        <begin position="241"/>
        <end position="256"/>
    </location>
</feature>
<dbReference type="InterPro" id="IPR036397">
    <property type="entry name" value="RNaseH_sf"/>
</dbReference>
<evidence type="ECO:0000313" key="20">
    <source>
        <dbReference type="Proteomes" id="UP000481153"/>
    </source>
</evidence>
<dbReference type="GO" id="GO:0008233">
    <property type="term" value="F:peptidase activity"/>
    <property type="evidence" value="ECO:0007669"/>
    <property type="project" value="UniProtKB-KW"/>
</dbReference>
<feature type="domain" description="GAG-pre-integrase" evidence="17">
    <location>
        <begin position="459"/>
        <end position="508"/>
    </location>
</feature>
<evidence type="ECO:0000256" key="15">
    <source>
        <dbReference type="ARBA" id="ARBA00023172"/>
    </source>
</evidence>